<evidence type="ECO:0000259" key="8">
    <source>
        <dbReference type="PROSITE" id="PS51212"/>
    </source>
</evidence>
<sequence length="973" mass="104246">MMRFFRSENFAQRALQTLFSCLFFAINVSTEPLSGNTDTITWGGDNSRSGYQRQAPVFDNKFNISILTVYSNHNLDPTVVSSADFGQIFKALLPGNFNGIGPEQIFSQPLVYTGSDGAQYVYVATTQNNVYKLDAKTGAIVKSRNLHVPFLTADLDGCVDINPTVGVIATGVIDAETGIWYFNAKTYSESFQDGKFSPTNPPGRLNGRYYQHAIHTEDLSEAENFPVLIDGTVFRNNPNRMFIGGNQLSRPAALHVGDYIYTGFGSHCVKFNFTGAIIGFHKTTGAIIEAFATEGGLEPDTVKGGSVWMSGGGLAYDGKESMYFGTGNGYASQLKPNGNAIQGRSPPTALEEAAVNAKINDDGTITIVDFFMPWEKTQLDGADKDLGTSPLELLQTDTFSCPNHKRIGVITAKSGKTYWLNLNNLGGYQMGANSLDAVIQVYQNENSVYSGAGVMPLGGGYVYINVIQYPTHAFKFSCDPFGNAVFTRIADTAEKNAYILGVGHGTTKGYLYGFGSPVNLPLNCSSPYQFGAVAVGTISKPMAIICKANIATTITGWTFSGNDNFDVSNFPMTPFSLAIGQSLTFEAVFQPKAVGPLSSDVLANTTNGIMGYSASTPISLKGTANSIAPLLAISPNTVSFNAIIGQDSQSGSAFFDNRGDTLLTITNVSYSLISERGPWITPEIKSEGTVQVGMFKFTNIPSTIQNQTFETVGIIYAPKEVGNHAVYVKVFSDGGNLVLDVFGMANTPPIALIEFEKSDGSRWLPFSNSAAFTFGGVFEGQTKYLNLRVTNNGSTTAGPLSITVSKPPYGVPGIINAVNGVDLAKGSSIKAGQSQTATLYCAVPKSQVNLPSYNGTATWTMNTGDQTMGKQVINFICNAVVEQVGPLLSNGTAQYEYVGCFKENNPGRQLATSPYGDASNNNGRCINTCSSLGYEFAATQYSSECWCGNAIPIQKDNENDCNYPCSGNVNQTC</sequence>
<proteinExistence type="predicted"/>
<dbReference type="PANTHER" id="PTHR24269:SF16">
    <property type="entry name" value="PROTEIN SLG1"/>
    <property type="match status" value="1"/>
</dbReference>
<protein>
    <recommendedName>
        <fullName evidence="8">WSC domain-containing protein</fullName>
    </recommendedName>
</protein>
<evidence type="ECO:0000256" key="5">
    <source>
        <dbReference type="ARBA" id="ARBA00023136"/>
    </source>
</evidence>
<name>A0A6A6YH06_9PEZI</name>
<evidence type="ECO:0000256" key="7">
    <source>
        <dbReference type="SAM" id="SignalP"/>
    </source>
</evidence>
<dbReference type="AlphaFoldDB" id="A0A6A6YH06"/>
<organism evidence="9">
    <name type="scientific">Mytilinidion resinicola</name>
    <dbReference type="NCBI Taxonomy" id="574789"/>
    <lineage>
        <taxon>Eukaryota</taxon>
        <taxon>Fungi</taxon>
        <taxon>Dikarya</taxon>
        <taxon>Ascomycota</taxon>
        <taxon>Pezizomycotina</taxon>
        <taxon>Dothideomycetes</taxon>
        <taxon>Pleosporomycetidae</taxon>
        <taxon>Mytilinidiales</taxon>
        <taxon>Mytilinidiaceae</taxon>
        <taxon>Mytilinidion</taxon>
    </lineage>
</organism>
<dbReference type="InterPro" id="IPR013783">
    <property type="entry name" value="Ig-like_fold"/>
</dbReference>
<evidence type="ECO:0000256" key="1">
    <source>
        <dbReference type="ARBA" id="ARBA00004167"/>
    </source>
</evidence>
<dbReference type="InterPro" id="IPR015943">
    <property type="entry name" value="WD40/YVTN_repeat-like_dom_sf"/>
</dbReference>
<dbReference type="InterPro" id="IPR011047">
    <property type="entry name" value="Quinoprotein_ADH-like_sf"/>
</dbReference>
<keyword evidence="4" id="KW-1133">Transmembrane helix</keyword>
<dbReference type="RefSeq" id="XP_033575060.1">
    <property type="nucleotide sequence ID" value="XM_033723714.1"/>
</dbReference>
<evidence type="ECO:0000256" key="4">
    <source>
        <dbReference type="ARBA" id="ARBA00022989"/>
    </source>
</evidence>
<comment type="subcellular location">
    <subcellularLocation>
        <location evidence="1">Membrane</location>
        <topology evidence="1">Single-pass membrane protein</topology>
    </subcellularLocation>
</comment>
<keyword evidence="6" id="KW-0325">Glycoprotein</keyword>
<evidence type="ECO:0000256" key="2">
    <source>
        <dbReference type="ARBA" id="ARBA00022692"/>
    </source>
</evidence>
<feature type="domain" description="WSC" evidence="8">
    <location>
        <begin position="894"/>
        <end position="973"/>
    </location>
</feature>
<keyword evidence="2" id="KW-0812">Transmembrane</keyword>
<dbReference type="InterPro" id="IPR002889">
    <property type="entry name" value="WSC_carb-bd"/>
</dbReference>
<evidence type="ECO:0000313" key="9">
    <source>
        <dbReference type="EMBL" id="KAF2808096.1"/>
    </source>
</evidence>
<reference evidence="11" key="2">
    <citation type="submission" date="2020-04" db="EMBL/GenBank/DDBJ databases">
        <authorList>
            <consortium name="NCBI Genome Project"/>
        </authorList>
    </citation>
    <scope>NUCLEOTIDE SEQUENCE</scope>
    <source>
        <strain evidence="11">CBS 304.34</strain>
    </source>
</reference>
<dbReference type="GO" id="GO:0005886">
    <property type="term" value="C:plasma membrane"/>
    <property type="evidence" value="ECO:0007669"/>
    <property type="project" value="TreeGrafter"/>
</dbReference>
<dbReference type="Gene3D" id="2.130.10.10">
    <property type="entry name" value="YVTN repeat-like/Quinoprotein amine dehydrogenase"/>
    <property type="match status" value="1"/>
</dbReference>
<evidence type="ECO:0000313" key="10">
    <source>
        <dbReference type="Proteomes" id="UP000504636"/>
    </source>
</evidence>
<keyword evidence="3 7" id="KW-0732">Signal</keyword>
<evidence type="ECO:0000256" key="6">
    <source>
        <dbReference type="ARBA" id="ARBA00023180"/>
    </source>
</evidence>
<dbReference type="Proteomes" id="UP000504636">
    <property type="component" value="Unplaced"/>
</dbReference>
<evidence type="ECO:0000313" key="11">
    <source>
        <dbReference type="RefSeq" id="XP_033575060.1"/>
    </source>
</evidence>
<reference evidence="11" key="3">
    <citation type="submission" date="2025-04" db="UniProtKB">
        <authorList>
            <consortium name="RefSeq"/>
        </authorList>
    </citation>
    <scope>IDENTIFICATION</scope>
    <source>
        <strain evidence="11">CBS 304.34</strain>
    </source>
</reference>
<gene>
    <name evidence="9 11" type="ORF">BDZ99DRAFT_500354</name>
</gene>
<dbReference type="SUPFAM" id="SSF50998">
    <property type="entry name" value="Quinoprotein alcohol dehydrogenase-like"/>
    <property type="match status" value="1"/>
</dbReference>
<reference evidence="9 11" key="1">
    <citation type="journal article" date="2020" name="Stud. Mycol.">
        <title>101 Dothideomycetes genomes: a test case for predicting lifestyles and emergence of pathogens.</title>
        <authorList>
            <person name="Haridas S."/>
            <person name="Albert R."/>
            <person name="Binder M."/>
            <person name="Bloem J."/>
            <person name="Labutti K."/>
            <person name="Salamov A."/>
            <person name="Andreopoulos B."/>
            <person name="Baker S."/>
            <person name="Barry K."/>
            <person name="Bills G."/>
            <person name="Bluhm B."/>
            <person name="Cannon C."/>
            <person name="Castanera R."/>
            <person name="Culley D."/>
            <person name="Daum C."/>
            <person name="Ezra D."/>
            <person name="Gonzalez J."/>
            <person name="Henrissat B."/>
            <person name="Kuo A."/>
            <person name="Liang C."/>
            <person name="Lipzen A."/>
            <person name="Lutzoni F."/>
            <person name="Magnuson J."/>
            <person name="Mondo S."/>
            <person name="Nolan M."/>
            <person name="Ohm R."/>
            <person name="Pangilinan J."/>
            <person name="Park H.-J."/>
            <person name="Ramirez L."/>
            <person name="Alfaro M."/>
            <person name="Sun H."/>
            <person name="Tritt A."/>
            <person name="Yoshinaga Y."/>
            <person name="Zwiers L.-H."/>
            <person name="Turgeon B."/>
            <person name="Goodwin S."/>
            <person name="Spatafora J."/>
            <person name="Crous P."/>
            <person name="Grigoriev I."/>
        </authorList>
    </citation>
    <scope>NUCLEOTIDE SEQUENCE</scope>
    <source>
        <strain evidence="9 11">CBS 304.34</strain>
    </source>
</reference>
<accession>A0A6A6YH06</accession>
<feature type="chain" id="PRO_5044629103" description="WSC domain-containing protein" evidence="7">
    <location>
        <begin position="31"/>
        <end position="973"/>
    </location>
</feature>
<dbReference type="PANTHER" id="PTHR24269">
    <property type="entry name" value="KREMEN PROTEIN"/>
    <property type="match status" value="1"/>
</dbReference>
<dbReference type="PROSITE" id="PS51212">
    <property type="entry name" value="WSC"/>
    <property type="match status" value="1"/>
</dbReference>
<dbReference type="InterPro" id="IPR051836">
    <property type="entry name" value="Kremen_rcpt"/>
</dbReference>
<dbReference type="OrthoDB" id="5985073at2759"/>
<feature type="signal peptide" evidence="7">
    <location>
        <begin position="1"/>
        <end position="30"/>
    </location>
</feature>
<keyword evidence="10" id="KW-1185">Reference proteome</keyword>
<keyword evidence="5" id="KW-0472">Membrane</keyword>
<dbReference type="EMBL" id="MU003704">
    <property type="protein sequence ID" value="KAF2808096.1"/>
    <property type="molecule type" value="Genomic_DNA"/>
</dbReference>
<evidence type="ECO:0000256" key="3">
    <source>
        <dbReference type="ARBA" id="ARBA00022729"/>
    </source>
</evidence>
<dbReference type="SMART" id="SM00321">
    <property type="entry name" value="WSC"/>
    <property type="match status" value="1"/>
</dbReference>
<dbReference type="GeneID" id="54464607"/>
<dbReference type="Pfam" id="PF01822">
    <property type="entry name" value="WSC"/>
    <property type="match status" value="1"/>
</dbReference>
<dbReference type="Gene3D" id="2.60.40.10">
    <property type="entry name" value="Immunoglobulins"/>
    <property type="match status" value="1"/>
</dbReference>